<gene>
    <name evidence="12" type="primary">rtcB_2</name>
    <name evidence="12" type="ORF">TRP8649_04242</name>
</gene>
<evidence type="ECO:0000313" key="12">
    <source>
        <dbReference type="EMBL" id="SMX30102.1"/>
    </source>
</evidence>
<dbReference type="PANTHER" id="PTHR11118">
    <property type="entry name" value="RNA-SPLICING LIGASE RTCB HOMOLOG"/>
    <property type="match status" value="1"/>
</dbReference>
<evidence type="ECO:0000256" key="11">
    <source>
        <dbReference type="PIRSR" id="PIRSR601233-3"/>
    </source>
</evidence>
<dbReference type="Pfam" id="PF01139">
    <property type="entry name" value="RtcB"/>
    <property type="match status" value="2"/>
</dbReference>
<dbReference type="EMBL" id="FXXP01000003">
    <property type="protein sequence ID" value="SMX30102.1"/>
    <property type="molecule type" value="Genomic_DNA"/>
</dbReference>
<dbReference type="InterPro" id="IPR017510">
    <property type="entry name" value="RtcB2"/>
</dbReference>
<accession>A0A238JJK7</accession>
<dbReference type="RefSeq" id="WP_099248863.1">
    <property type="nucleotide sequence ID" value="NZ_FXXP01000003.1"/>
</dbReference>
<evidence type="ECO:0000256" key="6">
    <source>
        <dbReference type="ARBA" id="ARBA00023134"/>
    </source>
</evidence>
<feature type="binding site" evidence="10">
    <location>
        <begin position="239"/>
        <end position="240"/>
    </location>
    <ligand>
        <name>GMP</name>
        <dbReference type="ChEBI" id="CHEBI:58115"/>
    </ligand>
</feature>
<reference evidence="13" key="1">
    <citation type="submission" date="2017-05" db="EMBL/GenBank/DDBJ databases">
        <authorList>
            <person name="Rodrigo-Torres L."/>
            <person name="Arahal R. D."/>
            <person name="Lucena T."/>
        </authorList>
    </citation>
    <scope>NUCLEOTIDE SEQUENCE [LARGE SCALE GENOMIC DNA]</scope>
    <source>
        <strain evidence="13">CECT 8649</strain>
    </source>
</reference>
<comment type="cofactor">
    <cofactor evidence="11">
        <name>Mn(2+)</name>
        <dbReference type="ChEBI" id="CHEBI:29035"/>
    </cofactor>
    <text evidence="11">Binds 2 manganese ions per subunit.</text>
</comment>
<feature type="binding site" evidence="11">
    <location>
        <position position="239"/>
    </location>
    <ligand>
        <name>Mn(2+)</name>
        <dbReference type="ChEBI" id="CHEBI:29035"/>
        <label>2</label>
    </ligand>
</feature>
<evidence type="ECO:0000256" key="2">
    <source>
        <dbReference type="ARBA" id="ARBA00022598"/>
    </source>
</evidence>
<dbReference type="PANTHER" id="PTHR11118:SF1">
    <property type="entry name" value="RNA-SPLICING LIGASE RTCB HOMOLOG"/>
    <property type="match status" value="1"/>
</dbReference>
<feature type="binding site" evidence="10">
    <location>
        <position position="273"/>
    </location>
    <ligand>
        <name>GMP</name>
        <dbReference type="ChEBI" id="CHEBI:58115"/>
    </ligand>
</feature>
<name>A0A238JJK7_9RHOB</name>
<evidence type="ECO:0000256" key="8">
    <source>
        <dbReference type="ARBA" id="ARBA00047746"/>
    </source>
</evidence>
<evidence type="ECO:0000256" key="10">
    <source>
        <dbReference type="PIRSR" id="PIRSR601233-2"/>
    </source>
</evidence>
<keyword evidence="5" id="KW-0692">RNA repair</keyword>
<dbReference type="SUPFAM" id="SSF103365">
    <property type="entry name" value="Hypothetical protein PH1602"/>
    <property type="match status" value="1"/>
</dbReference>
<dbReference type="GO" id="GO:0170057">
    <property type="term" value="F:RNA ligase (GTP) activity"/>
    <property type="evidence" value="ECO:0007669"/>
    <property type="project" value="UniProtKB-EC"/>
</dbReference>
<evidence type="ECO:0000256" key="5">
    <source>
        <dbReference type="ARBA" id="ARBA00022800"/>
    </source>
</evidence>
<dbReference type="EC" id="6.5.1.8" evidence="1"/>
<evidence type="ECO:0000313" key="13">
    <source>
        <dbReference type="Proteomes" id="UP000225972"/>
    </source>
</evidence>
<protein>
    <recommendedName>
        <fullName evidence="1">3'-phosphate/5'-hydroxy nucleic acid ligase</fullName>
        <ecNumber evidence="1">6.5.1.8</ecNumber>
    </recommendedName>
</protein>
<evidence type="ECO:0000256" key="7">
    <source>
        <dbReference type="ARBA" id="ARBA00023211"/>
    </source>
</evidence>
<dbReference type="AlphaFoldDB" id="A0A238JJK7"/>
<evidence type="ECO:0000256" key="9">
    <source>
        <dbReference type="PIRSR" id="PIRSR601233-1"/>
    </source>
</evidence>
<comment type="catalytic activity">
    <reaction evidence="8">
        <text>a 3'-end 3'-phospho-ribonucleotide-RNA + a 5'-end dephospho-ribonucleoside-RNA + GTP = a ribonucleotidyl-ribonucleotide-RNA + GMP + diphosphate</text>
        <dbReference type="Rhea" id="RHEA:68076"/>
        <dbReference type="Rhea" id="RHEA-COMP:10463"/>
        <dbReference type="Rhea" id="RHEA-COMP:13936"/>
        <dbReference type="Rhea" id="RHEA-COMP:17355"/>
        <dbReference type="ChEBI" id="CHEBI:33019"/>
        <dbReference type="ChEBI" id="CHEBI:37565"/>
        <dbReference type="ChEBI" id="CHEBI:58115"/>
        <dbReference type="ChEBI" id="CHEBI:83062"/>
        <dbReference type="ChEBI" id="CHEBI:138284"/>
        <dbReference type="ChEBI" id="CHEBI:173118"/>
        <dbReference type="EC" id="6.5.1.8"/>
    </reaction>
</comment>
<feature type="binding site" evidence="10">
    <location>
        <begin position="290"/>
        <end position="293"/>
    </location>
    <ligand>
        <name>GMP</name>
        <dbReference type="ChEBI" id="CHEBI:58115"/>
    </ligand>
</feature>
<keyword evidence="3 11" id="KW-0479">Metal-binding</keyword>
<keyword evidence="13" id="KW-1185">Reference proteome</keyword>
<sequence>MGNSVCDGQASANQGRGTITTFYSPSAWIEDQAEQQLKQLSGWAGVRQIAAFPDLHPGKYGPVGCAVLADRLYPQLIGNDIGCGMALFALDLPARKFKLDKAERRMRALEGPLEADLSERLEEDGLAPDLFAQALGTIGGGNHFCEVQNLVEAEPDSGLDISRLYLLVHSGSRGFGNAVLGALPQGAFAGLLSDDPVAQNYLRDHDQAVLWARLNRQIIAERAAEALRADLHLISDAPHNLLEQKGTGWLHRKGAAKAVAGVIPLAGTRATPSYLLRPLGHADALGSLAHGAGRRYDRSSMHGRVRGKRSDLEAMTRTQFGGRILCEDRDLLIEEAPLAYKSAGDVAADLQDMGVAQTEAKFHPLLTFKKVKSEGRR</sequence>
<feature type="binding site" evidence="11">
    <location>
        <position position="143"/>
    </location>
    <ligand>
        <name>Mn(2+)</name>
        <dbReference type="ChEBI" id="CHEBI:29035"/>
        <label>1</label>
    </ligand>
</feature>
<keyword evidence="6 10" id="KW-0342">GTP-binding</keyword>
<feature type="binding site" evidence="11">
    <location>
        <position position="169"/>
    </location>
    <ligand>
        <name>Mn(2+)</name>
        <dbReference type="ChEBI" id="CHEBI:29035"/>
        <label>2</label>
    </ligand>
</feature>
<keyword evidence="4 10" id="KW-0547">Nucleotide-binding</keyword>
<dbReference type="Proteomes" id="UP000225972">
    <property type="component" value="Unassembled WGS sequence"/>
</dbReference>
<dbReference type="NCBIfam" id="TIGR03073">
    <property type="entry name" value="release_rtcB"/>
    <property type="match status" value="1"/>
</dbReference>
<evidence type="ECO:0000256" key="1">
    <source>
        <dbReference type="ARBA" id="ARBA00012726"/>
    </source>
</evidence>
<evidence type="ECO:0000256" key="3">
    <source>
        <dbReference type="ARBA" id="ARBA00022723"/>
    </source>
</evidence>
<dbReference type="GO" id="GO:0003972">
    <property type="term" value="F:RNA ligase (ATP) activity"/>
    <property type="evidence" value="ECO:0007669"/>
    <property type="project" value="TreeGrafter"/>
</dbReference>
<keyword evidence="7 11" id="KW-0464">Manganese</keyword>
<dbReference type="InterPro" id="IPR001233">
    <property type="entry name" value="RtcB"/>
</dbReference>
<dbReference type="OrthoDB" id="9802323at2"/>
<dbReference type="GO" id="GO:0006396">
    <property type="term" value="P:RNA processing"/>
    <property type="evidence" value="ECO:0007669"/>
    <property type="project" value="InterPro"/>
</dbReference>
<feature type="binding site" evidence="10">
    <location>
        <position position="369"/>
    </location>
    <ligand>
        <name>GMP</name>
        <dbReference type="ChEBI" id="CHEBI:58115"/>
    </ligand>
</feature>
<dbReference type="Gene3D" id="3.90.1860.10">
    <property type="entry name" value="tRNA-splicing ligase RtcB"/>
    <property type="match status" value="1"/>
</dbReference>
<proteinExistence type="predicted"/>
<evidence type="ECO:0000256" key="4">
    <source>
        <dbReference type="ARBA" id="ARBA00022741"/>
    </source>
</evidence>
<keyword evidence="2 12" id="KW-0436">Ligase</keyword>
<dbReference type="InterPro" id="IPR036025">
    <property type="entry name" value="RtcB-like_sf"/>
</dbReference>
<dbReference type="GO" id="GO:0042245">
    <property type="term" value="P:RNA repair"/>
    <property type="evidence" value="ECO:0007669"/>
    <property type="project" value="UniProtKB-KW"/>
</dbReference>
<dbReference type="GO" id="GO:0005525">
    <property type="term" value="F:GTP binding"/>
    <property type="evidence" value="ECO:0007669"/>
    <property type="project" value="UniProtKB-KW"/>
</dbReference>
<organism evidence="12 13">
    <name type="scientific">Pelagimonas phthalicica</name>
    <dbReference type="NCBI Taxonomy" id="1037362"/>
    <lineage>
        <taxon>Bacteria</taxon>
        <taxon>Pseudomonadati</taxon>
        <taxon>Pseudomonadota</taxon>
        <taxon>Alphaproteobacteria</taxon>
        <taxon>Rhodobacterales</taxon>
        <taxon>Roseobacteraceae</taxon>
        <taxon>Pelagimonas</taxon>
    </lineage>
</organism>
<dbReference type="GO" id="GO:0046872">
    <property type="term" value="F:metal ion binding"/>
    <property type="evidence" value="ECO:0007669"/>
    <property type="project" value="UniProtKB-KW"/>
</dbReference>
<feature type="active site" description="GMP-histidine intermediate" evidence="9">
    <location>
        <position position="290"/>
    </location>
</feature>
<feature type="binding site" evidence="10">
    <location>
        <begin position="142"/>
        <end position="146"/>
    </location>
    <ligand>
        <name>GMP</name>
        <dbReference type="ChEBI" id="CHEBI:58115"/>
    </ligand>
</feature>